<dbReference type="Proteomes" id="UP000228777">
    <property type="component" value="Unassembled WGS sequence"/>
</dbReference>
<dbReference type="NCBIfam" id="TIGR02532">
    <property type="entry name" value="IV_pilin_GFxxxE"/>
    <property type="match status" value="1"/>
</dbReference>
<protein>
    <recommendedName>
        <fullName evidence="4">Prepilin-type N-terminal cleavage/methylation domain-containing protein</fullName>
    </recommendedName>
</protein>
<dbReference type="AlphaFoldDB" id="A0A2M6Z3B5"/>
<dbReference type="SUPFAM" id="SSF54523">
    <property type="entry name" value="Pili subunits"/>
    <property type="match status" value="1"/>
</dbReference>
<name>A0A2M6Z3B5_9BACT</name>
<proteinExistence type="predicted"/>
<keyword evidence="1" id="KW-0812">Transmembrane</keyword>
<reference evidence="3" key="1">
    <citation type="submission" date="2017-09" db="EMBL/GenBank/DDBJ databases">
        <title>Depth-based differentiation of microbial function through sediment-hosted aquifers and enrichment of novel symbionts in the deep terrestrial subsurface.</title>
        <authorList>
            <person name="Probst A.J."/>
            <person name="Ladd B."/>
            <person name="Jarett J.K."/>
            <person name="Geller-Mcgrath D.E."/>
            <person name="Sieber C.M.K."/>
            <person name="Emerson J.B."/>
            <person name="Anantharaman K."/>
            <person name="Thomas B.C."/>
            <person name="Malmstrom R."/>
            <person name="Stieglmeier M."/>
            <person name="Klingl A."/>
            <person name="Woyke T."/>
            <person name="Ryan C.M."/>
            <person name="Banfield J.F."/>
        </authorList>
    </citation>
    <scope>NUCLEOTIDE SEQUENCE [LARGE SCALE GENOMIC DNA]</scope>
</reference>
<evidence type="ECO:0000256" key="1">
    <source>
        <dbReference type="SAM" id="Phobius"/>
    </source>
</evidence>
<evidence type="ECO:0008006" key="4">
    <source>
        <dbReference type="Google" id="ProtNLM"/>
    </source>
</evidence>
<comment type="caution">
    <text evidence="2">The sequence shown here is derived from an EMBL/GenBank/DDBJ whole genome shotgun (WGS) entry which is preliminary data.</text>
</comment>
<dbReference type="Pfam" id="PF07963">
    <property type="entry name" value="N_methyl"/>
    <property type="match status" value="1"/>
</dbReference>
<keyword evidence="1" id="KW-1133">Transmembrane helix</keyword>
<dbReference type="PROSITE" id="PS00409">
    <property type="entry name" value="PROKAR_NTER_METHYL"/>
    <property type="match status" value="1"/>
</dbReference>
<keyword evidence="1" id="KW-0472">Membrane</keyword>
<dbReference type="InterPro" id="IPR045584">
    <property type="entry name" value="Pilin-like"/>
</dbReference>
<feature type="transmembrane region" description="Helical" evidence="1">
    <location>
        <begin position="12"/>
        <end position="32"/>
    </location>
</feature>
<gene>
    <name evidence="2" type="ORF">COS93_01445</name>
</gene>
<accession>A0A2M6Z3B5</accession>
<evidence type="ECO:0000313" key="3">
    <source>
        <dbReference type="Proteomes" id="UP000228777"/>
    </source>
</evidence>
<dbReference type="InterPro" id="IPR012902">
    <property type="entry name" value="N_methyl_site"/>
</dbReference>
<dbReference type="EMBL" id="PEWP01000025">
    <property type="protein sequence ID" value="PIU46901.1"/>
    <property type="molecule type" value="Genomic_DNA"/>
</dbReference>
<evidence type="ECO:0000313" key="2">
    <source>
        <dbReference type="EMBL" id="PIU46901.1"/>
    </source>
</evidence>
<organism evidence="2 3">
    <name type="scientific">bacterium (Candidatus Gribaldobacteria) CG07_land_8_20_14_0_80_33_18</name>
    <dbReference type="NCBI Taxonomy" id="2014272"/>
    <lineage>
        <taxon>Bacteria</taxon>
        <taxon>Candidatus Gribaldobacteria</taxon>
    </lineage>
</organism>
<sequence length="188" mass="21426">MIGNKTKGFTLIEILIAMSLLAVIITGAVNLFTSVIKEQRKVLALQTISSNASYTLEYISRVLRMAKKDMNGDCISKYNNFENPDAEESKIIFLDYHEKCHEFIWDNNQIKERKSFDKTAGNLGEAVPLTPDNLEISNLKFEIEGANQNDEIQPRVTMAFTITTKQPLEKQEMKLQATISQRDLDVQY</sequence>